<dbReference type="AlphaFoldDB" id="A0A7X4LME1"/>
<evidence type="ECO:0000256" key="1">
    <source>
        <dbReference type="ARBA" id="ARBA00023015"/>
    </source>
</evidence>
<dbReference type="InterPro" id="IPR023187">
    <property type="entry name" value="Tscrpt_reg_MarR-type_CS"/>
</dbReference>
<dbReference type="Gene3D" id="1.10.10.10">
    <property type="entry name" value="Winged helix-like DNA-binding domain superfamily/Winged helix DNA-binding domain"/>
    <property type="match status" value="1"/>
</dbReference>
<sequence length="141" mass="16483">MYSKLDHVAFHLMRKLFQEHTASWQRGMPSLTKPQYSVMRAVSDQPGIEQVELMDASVTTKATLAEMLGRMEKRGLIRREQSETDKRRRFVFLTPEGEELLNEATPIANNVDDVYLERLTKEEHDEFIRLLKKLVTPKHRA</sequence>
<dbReference type="SUPFAM" id="SSF46785">
    <property type="entry name" value="Winged helix' DNA-binding domain"/>
    <property type="match status" value="1"/>
</dbReference>
<dbReference type="EMBL" id="WEKT01000029">
    <property type="protein sequence ID" value="MZI94436.1"/>
    <property type="molecule type" value="Genomic_DNA"/>
</dbReference>
<dbReference type="PANTHER" id="PTHR42756">
    <property type="entry name" value="TRANSCRIPTIONAL REGULATOR, MARR"/>
    <property type="match status" value="1"/>
</dbReference>
<dbReference type="PANTHER" id="PTHR42756:SF1">
    <property type="entry name" value="TRANSCRIPTIONAL REPRESSOR OF EMRAB OPERON"/>
    <property type="match status" value="1"/>
</dbReference>
<evidence type="ECO:0000259" key="4">
    <source>
        <dbReference type="PROSITE" id="PS50995"/>
    </source>
</evidence>
<dbReference type="PRINTS" id="PR00598">
    <property type="entry name" value="HTHMARR"/>
</dbReference>
<dbReference type="InterPro" id="IPR036390">
    <property type="entry name" value="WH_DNA-bd_sf"/>
</dbReference>
<keyword evidence="2" id="KW-0238">DNA-binding</keyword>
<dbReference type="GO" id="GO:0003677">
    <property type="term" value="F:DNA binding"/>
    <property type="evidence" value="ECO:0007669"/>
    <property type="project" value="UniProtKB-KW"/>
</dbReference>
<name>A0A7X4LME1_9VIBR</name>
<evidence type="ECO:0000256" key="3">
    <source>
        <dbReference type="ARBA" id="ARBA00023163"/>
    </source>
</evidence>
<dbReference type="PROSITE" id="PS50995">
    <property type="entry name" value="HTH_MARR_2"/>
    <property type="match status" value="1"/>
</dbReference>
<dbReference type="RefSeq" id="WP_161156857.1">
    <property type="nucleotide sequence ID" value="NZ_WEKT01000029.1"/>
</dbReference>
<organism evidence="5 6">
    <name type="scientific">Vibrio eleionomae</name>
    <dbReference type="NCBI Taxonomy" id="2653505"/>
    <lineage>
        <taxon>Bacteria</taxon>
        <taxon>Pseudomonadati</taxon>
        <taxon>Pseudomonadota</taxon>
        <taxon>Gammaproteobacteria</taxon>
        <taxon>Vibrionales</taxon>
        <taxon>Vibrionaceae</taxon>
        <taxon>Vibrio</taxon>
    </lineage>
</organism>
<keyword evidence="3" id="KW-0804">Transcription</keyword>
<dbReference type="Proteomes" id="UP000462621">
    <property type="component" value="Unassembled WGS sequence"/>
</dbReference>
<dbReference type="InterPro" id="IPR036388">
    <property type="entry name" value="WH-like_DNA-bd_sf"/>
</dbReference>
<proteinExistence type="predicted"/>
<keyword evidence="6" id="KW-1185">Reference proteome</keyword>
<accession>A0A7X4LME1</accession>
<gene>
    <name evidence="5" type="ORF">F9817_14655</name>
</gene>
<dbReference type="GO" id="GO:0003700">
    <property type="term" value="F:DNA-binding transcription factor activity"/>
    <property type="evidence" value="ECO:0007669"/>
    <property type="project" value="InterPro"/>
</dbReference>
<dbReference type="Pfam" id="PF01047">
    <property type="entry name" value="MarR"/>
    <property type="match status" value="1"/>
</dbReference>
<keyword evidence="1" id="KW-0805">Transcription regulation</keyword>
<protein>
    <submittedName>
        <fullName evidence="5">MarR family transcriptional regulator</fullName>
    </submittedName>
</protein>
<comment type="caution">
    <text evidence="5">The sequence shown here is derived from an EMBL/GenBank/DDBJ whole genome shotgun (WGS) entry which is preliminary data.</text>
</comment>
<dbReference type="InterPro" id="IPR000835">
    <property type="entry name" value="HTH_MarR-typ"/>
</dbReference>
<feature type="domain" description="HTH marR-type" evidence="4">
    <location>
        <begin position="1"/>
        <end position="136"/>
    </location>
</feature>
<dbReference type="PROSITE" id="PS01117">
    <property type="entry name" value="HTH_MARR_1"/>
    <property type="match status" value="1"/>
</dbReference>
<reference evidence="5 6" key="1">
    <citation type="submission" date="2019-10" db="EMBL/GenBank/DDBJ databases">
        <title>Vibrio sp. nov. isolated from a shrimp pond.</title>
        <authorList>
            <person name="Gomez-Gil B."/>
            <person name="Enciso-Ibarra J."/>
            <person name="Enciso-Ibarra K."/>
            <person name="Bolan-Mejia C."/>
        </authorList>
    </citation>
    <scope>NUCLEOTIDE SEQUENCE [LARGE SCALE GENOMIC DNA]</scope>
    <source>
        <strain evidence="5 6">CAIM 722</strain>
    </source>
</reference>
<evidence type="ECO:0000256" key="2">
    <source>
        <dbReference type="ARBA" id="ARBA00023125"/>
    </source>
</evidence>
<evidence type="ECO:0000313" key="6">
    <source>
        <dbReference type="Proteomes" id="UP000462621"/>
    </source>
</evidence>
<evidence type="ECO:0000313" key="5">
    <source>
        <dbReference type="EMBL" id="MZI94436.1"/>
    </source>
</evidence>
<dbReference type="SMART" id="SM00347">
    <property type="entry name" value="HTH_MARR"/>
    <property type="match status" value="1"/>
</dbReference>